<sequence length="418" mass="45892">MAVELIFVGTELLLGNILNTNAKYLSERCALSGLSVYYQSVVGDNEERLAETIRTGLNRSDILILSGGLGPTEDDLTKETAAKVLGLPMVEDPHTKELLKQYFAKLKQKNVTESNWKQALVPEGAVVLDNDNGTAPGLILEKDGKTIVLLPGPPAELIPLFEKKVEPYLCSKQPETIRSTMVKICGVGESKVEDMIKDMIAGQDNPTIAPYAKTGEVHLRVTARAQSEDEAKKLMKPVVKELKSRFGNHIYTTKEQDTLEQVVVDMLKKYELTLTTAESCTGGLLAARLINIPGVSEVFKSGFITYSNKAKRKLLGVNKNTLKKYGAVSEETAHEMAKGCVFETDSLAALAITGIAGPDGGTDDKPVGLVYISCYLNDQVVVKECRFKGDRNKIREQAVVRAMDLLRRCIIDHFETKK</sequence>
<dbReference type="InterPro" id="IPR008135">
    <property type="entry name" value="Competence-induced_CinA"/>
</dbReference>
<evidence type="ECO:0000313" key="4">
    <source>
        <dbReference type="Proteomes" id="UP000292927"/>
    </source>
</evidence>
<dbReference type="SUPFAM" id="SSF142433">
    <property type="entry name" value="CinA-like"/>
    <property type="match status" value="1"/>
</dbReference>
<comment type="similarity">
    <text evidence="1">Belongs to the CinA family.</text>
</comment>
<dbReference type="InterPro" id="IPR041424">
    <property type="entry name" value="CinA_KH"/>
</dbReference>
<dbReference type="PANTHER" id="PTHR13939:SF0">
    <property type="entry name" value="NMN AMIDOHYDROLASE-LIKE PROTEIN YFAY"/>
    <property type="match status" value="1"/>
</dbReference>
<dbReference type="Pfam" id="PF02464">
    <property type="entry name" value="CinA"/>
    <property type="match status" value="1"/>
</dbReference>
<comment type="caution">
    <text evidence="3">The sequence shown here is derived from an EMBL/GenBank/DDBJ whole genome shotgun (WGS) entry which is preliminary data.</text>
</comment>
<dbReference type="Gene3D" id="3.90.950.20">
    <property type="entry name" value="CinA-like"/>
    <property type="match status" value="1"/>
</dbReference>
<organism evidence="3 4">
    <name type="scientific">Cuneatibacter caecimuris</name>
    <dbReference type="NCBI Taxonomy" id="1796618"/>
    <lineage>
        <taxon>Bacteria</taxon>
        <taxon>Bacillati</taxon>
        <taxon>Bacillota</taxon>
        <taxon>Clostridia</taxon>
        <taxon>Lachnospirales</taxon>
        <taxon>Lachnospiraceae</taxon>
        <taxon>Cuneatibacter</taxon>
    </lineage>
</organism>
<dbReference type="EMBL" id="SGXF01000006">
    <property type="protein sequence ID" value="RZS92877.1"/>
    <property type="molecule type" value="Genomic_DNA"/>
</dbReference>
<evidence type="ECO:0000313" key="3">
    <source>
        <dbReference type="EMBL" id="RZS92877.1"/>
    </source>
</evidence>
<dbReference type="HAMAP" id="MF_00226_B">
    <property type="entry name" value="CinA_B"/>
    <property type="match status" value="1"/>
</dbReference>
<dbReference type="InterPro" id="IPR008136">
    <property type="entry name" value="CinA_C"/>
</dbReference>
<gene>
    <name evidence="1" type="primary">cinA</name>
    <name evidence="3" type="ORF">EV209_2620</name>
</gene>
<dbReference type="InterPro" id="IPR001453">
    <property type="entry name" value="MoaB/Mog_dom"/>
</dbReference>
<dbReference type="InterPro" id="IPR036425">
    <property type="entry name" value="MoaB/Mog-like_dom_sf"/>
</dbReference>
<dbReference type="InterPro" id="IPR036653">
    <property type="entry name" value="CinA-like_C"/>
</dbReference>
<proteinExistence type="inferred from homology"/>
<dbReference type="CDD" id="cd00885">
    <property type="entry name" value="cinA"/>
    <property type="match status" value="1"/>
</dbReference>
<dbReference type="NCBIfam" id="NF001813">
    <property type="entry name" value="PRK00549.1"/>
    <property type="match status" value="1"/>
</dbReference>
<keyword evidence="4" id="KW-1185">Reference proteome</keyword>
<evidence type="ECO:0000256" key="1">
    <source>
        <dbReference type="HAMAP-Rule" id="MF_00226"/>
    </source>
</evidence>
<dbReference type="Proteomes" id="UP000292927">
    <property type="component" value="Unassembled WGS sequence"/>
</dbReference>
<evidence type="ECO:0000259" key="2">
    <source>
        <dbReference type="SMART" id="SM00852"/>
    </source>
</evidence>
<dbReference type="OrthoDB" id="9801454at2"/>
<dbReference type="Pfam" id="PF00994">
    <property type="entry name" value="MoCF_biosynth"/>
    <property type="match status" value="1"/>
</dbReference>
<protein>
    <recommendedName>
        <fullName evidence="1">Putative competence-damage inducible protein</fullName>
    </recommendedName>
</protein>
<dbReference type="SMART" id="SM00852">
    <property type="entry name" value="MoCF_biosynth"/>
    <property type="match status" value="1"/>
</dbReference>
<dbReference type="RefSeq" id="WP_130435880.1">
    <property type="nucleotide sequence ID" value="NZ_SGXF01000006.1"/>
</dbReference>
<reference evidence="3 4" key="1">
    <citation type="submission" date="2019-02" db="EMBL/GenBank/DDBJ databases">
        <title>Genomic Encyclopedia of Type Strains, Phase IV (KMG-IV): sequencing the most valuable type-strain genomes for metagenomic binning, comparative biology and taxonomic classification.</title>
        <authorList>
            <person name="Goeker M."/>
        </authorList>
    </citation>
    <scope>NUCLEOTIDE SEQUENCE [LARGE SCALE GENOMIC DNA]</scope>
    <source>
        <strain evidence="3 4">DSM 29486</strain>
    </source>
</reference>
<dbReference type="InterPro" id="IPR050101">
    <property type="entry name" value="CinA"/>
</dbReference>
<dbReference type="AlphaFoldDB" id="A0A4Q7P022"/>
<dbReference type="PANTHER" id="PTHR13939">
    <property type="entry name" value="NICOTINAMIDE-NUCLEOTIDE AMIDOHYDROLASE PNCC"/>
    <property type="match status" value="1"/>
</dbReference>
<dbReference type="SUPFAM" id="SSF53218">
    <property type="entry name" value="Molybdenum cofactor biosynthesis proteins"/>
    <property type="match status" value="1"/>
</dbReference>
<name>A0A4Q7P022_9FIRM</name>
<dbReference type="NCBIfam" id="TIGR00200">
    <property type="entry name" value="cinA_nterm"/>
    <property type="match status" value="1"/>
</dbReference>
<dbReference type="Gene3D" id="3.30.70.2860">
    <property type="match status" value="1"/>
</dbReference>
<dbReference type="Gene3D" id="3.40.980.10">
    <property type="entry name" value="MoaB/Mog-like domain"/>
    <property type="match status" value="1"/>
</dbReference>
<dbReference type="NCBIfam" id="TIGR00199">
    <property type="entry name" value="PncC_domain"/>
    <property type="match status" value="1"/>
</dbReference>
<dbReference type="PIRSF" id="PIRSF006728">
    <property type="entry name" value="CinA"/>
    <property type="match status" value="1"/>
</dbReference>
<dbReference type="Pfam" id="PF18146">
    <property type="entry name" value="CinA_KH"/>
    <property type="match status" value="1"/>
</dbReference>
<feature type="domain" description="MoaB/Mog" evidence="2">
    <location>
        <begin position="4"/>
        <end position="172"/>
    </location>
</feature>
<accession>A0A4Q7P022</accession>